<protein>
    <submittedName>
        <fullName evidence="2">Fic family protein</fullName>
    </submittedName>
</protein>
<name>A0ABS3QLG1_9BACT</name>
<dbReference type="InterPro" id="IPR040198">
    <property type="entry name" value="Fido_containing"/>
</dbReference>
<dbReference type="Pfam" id="PF02661">
    <property type="entry name" value="Fic"/>
    <property type="match status" value="1"/>
</dbReference>
<reference evidence="2 3" key="1">
    <citation type="submission" date="2021-03" db="EMBL/GenBank/DDBJ databases">
        <authorList>
            <person name="Kim M.K."/>
        </authorList>
    </citation>
    <scope>NUCLEOTIDE SEQUENCE [LARGE SCALE GENOMIC DNA]</scope>
    <source>
        <strain evidence="2 3">BT442</strain>
    </source>
</reference>
<dbReference type="PROSITE" id="PS51459">
    <property type="entry name" value="FIDO"/>
    <property type="match status" value="1"/>
</dbReference>
<accession>A0ABS3QLG1</accession>
<evidence type="ECO:0000313" key="2">
    <source>
        <dbReference type="EMBL" id="MBO2011515.1"/>
    </source>
</evidence>
<dbReference type="EMBL" id="JAGETZ010000011">
    <property type="protein sequence ID" value="MBO2011515.1"/>
    <property type="molecule type" value="Genomic_DNA"/>
</dbReference>
<comment type="caution">
    <text evidence="2">The sequence shown here is derived from an EMBL/GenBank/DDBJ whole genome shotgun (WGS) entry which is preliminary data.</text>
</comment>
<dbReference type="PANTHER" id="PTHR13504">
    <property type="entry name" value="FIDO DOMAIN-CONTAINING PROTEIN DDB_G0283145"/>
    <property type="match status" value="1"/>
</dbReference>
<evidence type="ECO:0000259" key="1">
    <source>
        <dbReference type="PROSITE" id="PS51459"/>
    </source>
</evidence>
<organism evidence="2 3">
    <name type="scientific">Hymenobacter negativus</name>
    <dbReference type="NCBI Taxonomy" id="2795026"/>
    <lineage>
        <taxon>Bacteria</taxon>
        <taxon>Pseudomonadati</taxon>
        <taxon>Bacteroidota</taxon>
        <taxon>Cytophagia</taxon>
        <taxon>Cytophagales</taxon>
        <taxon>Hymenobacteraceae</taxon>
        <taxon>Hymenobacter</taxon>
    </lineage>
</organism>
<proteinExistence type="predicted"/>
<sequence>MPDFAAITRLKATLDASGPLTAEQAQQAQVAWTFHAGSVGHTLTLPETDALLRHGLTAAGKPWHEQLALRQHHAAVQHLETVARSAQALTEEVIGELHALLLGLPASTRSAYKTQPNDVLTAAGTVRYCARPDDVPARLADLLAWYQRATTQHPVAVAATFHHRFLRISPFEVGNGRLARLLLGLVLRRHGYPAALIKPTDWERYQAALAAADVGEPEALQRFVAEAVATTLRQQLRAAKGEPGYDPDDLQTKLALLKQQVLTREDAVATLWNQELQATVYDVLLRPWLTNAQLQTQGFDELFMSRGYSGGVAAAGAPPLVLEEEGDWYAFEALLMAAVVGTRAEIETVRFAKKWLHFRQRHNGFDVGVTVAFHFYPDHFTVRHTLFSQRSTAGPEANWQEEVFSSAYLPSYEHAHFHEINHQLASRLYDFVAARLATSDAVFTS</sequence>
<evidence type="ECO:0000313" key="3">
    <source>
        <dbReference type="Proteomes" id="UP000664369"/>
    </source>
</evidence>
<dbReference type="InterPro" id="IPR036597">
    <property type="entry name" value="Fido-like_dom_sf"/>
</dbReference>
<gene>
    <name evidence="2" type="ORF">J4E00_20790</name>
</gene>
<dbReference type="SUPFAM" id="SSF140931">
    <property type="entry name" value="Fic-like"/>
    <property type="match status" value="1"/>
</dbReference>
<dbReference type="Proteomes" id="UP000664369">
    <property type="component" value="Unassembled WGS sequence"/>
</dbReference>
<dbReference type="PANTHER" id="PTHR13504:SF38">
    <property type="entry name" value="FIDO DOMAIN-CONTAINING PROTEIN"/>
    <property type="match status" value="1"/>
</dbReference>
<feature type="domain" description="Fido" evidence="1">
    <location>
        <begin position="89"/>
        <end position="226"/>
    </location>
</feature>
<dbReference type="InterPro" id="IPR003812">
    <property type="entry name" value="Fido"/>
</dbReference>
<dbReference type="RefSeq" id="WP_208177203.1">
    <property type="nucleotide sequence ID" value="NZ_JAGETZ010000011.1"/>
</dbReference>
<dbReference type="Gene3D" id="1.10.3290.10">
    <property type="entry name" value="Fido-like domain"/>
    <property type="match status" value="1"/>
</dbReference>
<keyword evidence="3" id="KW-1185">Reference proteome</keyword>